<dbReference type="CDD" id="cd07037">
    <property type="entry name" value="TPP_PYR_MenD"/>
    <property type="match status" value="1"/>
</dbReference>
<dbReference type="SUPFAM" id="SSF52518">
    <property type="entry name" value="Thiamin diphosphate-binding fold (THDP-binding)"/>
    <property type="match status" value="2"/>
</dbReference>
<evidence type="ECO:0000256" key="1">
    <source>
        <dbReference type="ARBA" id="ARBA00022679"/>
    </source>
</evidence>
<dbReference type="Pfam" id="PF02775">
    <property type="entry name" value="TPP_enzyme_C"/>
    <property type="match status" value="1"/>
</dbReference>
<proteinExistence type="inferred from homology"/>
<comment type="similarity">
    <text evidence="6">Belongs to the TPP enzyme family. MenD subfamily.</text>
</comment>
<dbReference type="InterPro" id="IPR012001">
    <property type="entry name" value="Thiamin_PyroP_enz_TPP-bd_dom"/>
</dbReference>
<evidence type="ECO:0000256" key="3">
    <source>
        <dbReference type="ARBA" id="ARBA00022842"/>
    </source>
</evidence>
<comment type="cofactor">
    <cofactor evidence="6">
        <name>thiamine diphosphate</name>
        <dbReference type="ChEBI" id="CHEBI:58937"/>
    </cofactor>
    <text evidence="6">Binds 1 thiamine pyrophosphate per subunit.</text>
</comment>
<evidence type="ECO:0000259" key="8">
    <source>
        <dbReference type="Pfam" id="PF02776"/>
    </source>
</evidence>
<gene>
    <name evidence="6 10" type="primary">menD</name>
    <name evidence="10" type="ORF">ACFQO1_07115</name>
</gene>
<dbReference type="CDD" id="cd02009">
    <property type="entry name" value="TPP_SHCHC_synthase"/>
    <property type="match status" value="1"/>
</dbReference>
<keyword evidence="2 6" id="KW-0479">Metal-binding</keyword>
<comment type="catalytic activity">
    <reaction evidence="6">
        <text>isochorismate + 2-oxoglutarate + H(+) = 5-enolpyruvoyl-6-hydroxy-2-succinyl-cyclohex-3-ene-1-carboxylate + CO2</text>
        <dbReference type="Rhea" id="RHEA:25593"/>
        <dbReference type="ChEBI" id="CHEBI:15378"/>
        <dbReference type="ChEBI" id="CHEBI:16526"/>
        <dbReference type="ChEBI" id="CHEBI:16810"/>
        <dbReference type="ChEBI" id="CHEBI:29780"/>
        <dbReference type="ChEBI" id="CHEBI:58818"/>
        <dbReference type="EC" id="2.2.1.9"/>
    </reaction>
</comment>
<dbReference type="Gene3D" id="3.40.50.970">
    <property type="match status" value="2"/>
</dbReference>
<keyword evidence="5 6" id="KW-0464">Manganese</keyword>
<keyword evidence="1 6" id="KW-0808">Transferase</keyword>
<dbReference type="PANTHER" id="PTHR42916">
    <property type="entry name" value="2-SUCCINYL-5-ENOLPYRUVYL-6-HYDROXY-3-CYCLOHEXENE-1-CARBOXYLATE SYNTHASE"/>
    <property type="match status" value="1"/>
</dbReference>
<comment type="subunit">
    <text evidence="6">Homodimer.</text>
</comment>
<keyword evidence="3 6" id="KW-0460">Magnesium</keyword>
<feature type="domain" description="Thiamine pyrophosphate enzyme TPP-binding" evidence="7">
    <location>
        <begin position="401"/>
        <end position="539"/>
    </location>
</feature>
<dbReference type="InterPro" id="IPR029061">
    <property type="entry name" value="THDP-binding"/>
</dbReference>
<dbReference type="EC" id="2.2.1.9" evidence="6"/>
<evidence type="ECO:0000256" key="6">
    <source>
        <dbReference type="HAMAP-Rule" id="MF_01659"/>
    </source>
</evidence>
<dbReference type="Proteomes" id="UP001596415">
    <property type="component" value="Unassembled WGS sequence"/>
</dbReference>
<reference evidence="11" key="1">
    <citation type="journal article" date="2019" name="Int. J. Syst. Evol. Microbiol.">
        <title>The Global Catalogue of Microorganisms (GCM) 10K type strain sequencing project: providing services to taxonomists for standard genome sequencing and annotation.</title>
        <authorList>
            <consortium name="The Broad Institute Genomics Platform"/>
            <consortium name="The Broad Institute Genome Sequencing Center for Infectious Disease"/>
            <person name="Wu L."/>
            <person name="Ma J."/>
        </authorList>
    </citation>
    <scope>NUCLEOTIDE SEQUENCE [LARGE SCALE GENOMIC DNA]</scope>
    <source>
        <strain evidence="11">CGMCC 1.16306</strain>
    </source>
</reference>
<feature type="domain" description="Menaquinone biosynthesis protein MenD middle" evidence="9">
    <location>
        <begin position="207"/>
        <end position="381"/>
    </location>
</feature>
<dbReference type="GO" id="GO:0070204">
    <property type="term" value="F:2-succinyl-5-enolpyruvyl-6-hydroxy-3-cyclohexene-1-carboxylic-acid synthase activity"/>
    <property type="evidence" value="ECO:0007669"/>
    <property type="project" value="UniProtKB-EC"/>
</dbReference>
<name>A0ABW2MRE0_9FLAO</name>
<protein>
    <recommendedName>
        <fullName evidence="6">2-succinyl-5-enolpyruvyl-6-hydroxy-3-cyclohexene-1-carboxylate synthase</fullName>
        <shortName evidence="6">SEPHCHC synthase</shortName>
        <ecNumber evidence="6">2.2.1.9</ecNumber>
    </recommendedName>
    <alternativeName>
        <fullName evidence="6">Menaquinone biosynthesis protein MenD</fullName>
    </alternativeName>
</protein>
<evidence type="ECO:0000313" key="10">
    <source>
        <dbReference type="EMBL" id="MFC7357451.1"/>
    </source>
</evidence>
<dbReference type="InterPro" id="IPR011766">
    <property type="entry name" value="TPP_enzyme_TPP-bd"/>
</dbReference>
<dbReference type="InterPro" id="IPR032264">
    <property type="entry name" value="MenD_middle"/>
</dbReference>
<accession>A0ABW2MRE0</accession>
<dbReference type="RefSeq" id="WP_380217297.1">
    <property type="nucleotide sequence ID" value="NZ_JBHTBN010000003.1"/>
</dbReference>
<feature type="domain" description="Thiamine pyrophosphate enzyme N-terminal TPP-binding" evidence="8">
    <location>
        <begin position="9"/>
        <end position="120"/>
    </location>
</feature>
<dbReference type="NCBIfam" id="TIGR00173">
    <property type="entry name" value="menD"/>
    <property type="match status" value="1"/>
</dbReference>
<dbReference type="InterPro" id="IPR004433">
    <property type="entry name" value="MenaQ_synth_MenD"/>
</dbReference>
<comment type="pathway">
    <text evidence="6">Quinol/quinone metabolism; menaquinone biosynthesis.</text>
</comment>
<comment type="cofactor">
    <cofactor evidence="6">
        <name>Mg(2+)</name>
        <dbReference type="ChEBI" id="CHEBI:18420"/>
    </cofactor>
    <cofactor evidence="6">
        <name>Mn(2+)</name>
        <dbReference type="ChEBI" id="CHEBI:29035"/>
    </cofactor>
</comment>
<dbReference type="EMBL" id="JBHTBN010000003">
    <property type="protein sequence ID" value="MFC7357451.1"/>
    <property type="molecule type" value="Genomic_DNA"/>
</dbReference>
<dbReference type="Gene3D" id="3.40.50.1220">
    <property type="entry name" value="TPP-binding domain"/>
    <property type="match status" value="1"/>
</dbReference>
<evidence type="ECO:0000259" key="7">
    <source>
        <dbReference type="Pfam" id="PF02775"/>
    </source>
</evidence>
<dbReference type="HAMAP" id="MF_01659">
    <property type="entry name" value="MenD"/>
    <property type="match status" value="1"/>
</dbReference>
<dbReference type="PIRSF" id="PIRSF004983">
    <property type="entry name" value="MenD"/>
    <property type="match status" value="1"/>
</dbReference>
<evidence type="ECO:0000256" key="4">
    <source>
        <dbReference type="ARBA" id="ARBA00023052"/>
    </source>
</evidence>
<comment type="pathway">
    <text evidence="6">Quinol/quinone metabolism; 1,4-dihydroxy-2-naphthoate biosynthesis; 1,4-dihydroxy-2-naphthoate from chorismate: step 2/7.</text>
</comment>
<evidence type="ECO:0000256" key="5">
    <source>
        <dbReference type="ARBA" id="ARBA00023211"/>
    </source>
</evidence>
<organism evidence="10 11">
    <name type="scientific">Jejudonia soesokkakensis</name>
    <dbReference type="NCBI Taxonomy" id="1323432"/>
    <lineage>
        <taxon>Bacteria</taxon>
        <taxon>Pseudomonadati</taxon>
        <taxon>Bacteroidota</taxon>
        <taxon>Flavobacteriia</taxon>
        <taxon>Flavobacteriales</taxon>
        <taxon>Flavobacteriaceae</taxon>
        <taxon>Jejudonia</taxon>
    </lineage>
</organism>
<dbReference type="Pfam" id="PF02776">
    <property type="entry name" value="TPP_enzyme_N"/>
    <property type="match status" value="1"/>
</dbReference>
<comment type="function">
    <text evidence="6">Catalyzes the thiamine diphosphate-dependent decarboxylation of 2-oxoglutarate and the subsequent addition of the resulting succinic semialdehyde-thiamine pyrophosphate anion to isochorismate to yield 2-succinyl-5-enolpyruvyl-6-hydroxy-3-cyclohexene-1-carboxylate (SEPHCHC).</text>
</comment>
<evidence type="ECO:0000259" key="9">
    <source>
        <dbReference type="Pfam" id="PF16582"/>
    </source>
</evidence>
<evidence type="ECO:0000313" key="11">
    <source>
        <dbReference type="Proteomes" id="UP001596415"/>
    </source>
</evidence>
<dbReference type="PANTHER" id="PTHR42916:SF1">
    <property type="entry name" value="PROTEIN PHYLLO, CHLOROPLASTIC"/>
    <property type="match status" value="1"/>
</dbReference>
<keyword evidence="11" id="KW-1185">Reference proteome</keyword>
<evidence type="ECO:0000256" key="2">
    <source>
        <dbReference type="ARBA" id="ARBA00022723"/>
    </source>
</evidence>
<keyword evidence="4 6" id="KW-0786">Thiamine pyrophosphate</keyword>
<dbReference type="Pfam" id="PF16582">
    <property type="entry name" value="TPP_enzyme_M_2"/>
    <property type="match status" value="1"/>
</dbReference>
<comment type="caution">
    <text evidence="10">The sequence shown here is derived from an EMBL/GenBank/DDBJ whole genome shotgun (WGS) entry which is preliminary data.</text>
</comment>
<keyword evidence="6" id="KW-0474">Menaquinone biosynthesis</keyword>
<sequence length="558" mass="62764">MKFSSKVLSQTVVQLCYAKDIVHIVISPGSRNAPLTIGFNEHGKFKNFSIVDERCAAFFALGMAQQLQKPVVLVCTSGSALLNYYPAIAEAFYSDIPLVVLSADRPQNLVDIGDGQTINQENVFSNHILYNANCKEGDEHQIFNETEINVALNTAIELKGPVHINLPFSEPLYNVVDDVQVQPQHVPARSTNTASSESFVKELKPFVEKWNQSKKKMILVGVLSPESVEQQYINSLANDPSVLVLTETTSNIHHDHFISAIDQLIAPLKEADFEALQPDILLTFGGMIVSKKIKAFLRNHAPKEHWHVDEKKAYDTFFSLKKHFKVCPNQFLKSFLSEAKSTESEYHEAWKQVKDWRTQKHAQYLKQIPFCDFKVHEHIISSLSNPMDMQLSNSTAIRYSQLFTIPEKVHVYCNRGTSGIDGSTSTAIGAAYASARQTVLVTGDLGFLYDSNALWNDHIPNSFRIIVINNGGGGIFRILPKAKDAKNFEHFFETKHTLTSMHLCAMFGLEYTTAASEETLQKELKTFYNASESPKLLEVFTPSQINDQVLLEYFQFIA</sequence>